<reference evidence="2 3" key="1">
    <citation type="journal article" date="2024" name="Nat. Commun.">
        <title>Phylogenomics reveals the evolutionary origins of lichenization in chlorophyte algae.</title>
        <authorList>
            <person name="Puginier C."/>
            <person name="Libourel C."/>
            <person name="Otte J."/>
            <person name="Skaloud P."/>
            <person name="Haon M."/>
            <person name="Grisel S."/>
            <person name="Petersen M."/>
            <person name="Berrin J.G."/>
            <person name="Delaux P.M."/>
            <person name="Dal Grande F."/>
            <person name="Keller J."/>
        </authorList>
    </citation>
    <scope>NUCLEOTIDE SEQUENCE [LARGE SCALE GENOMIC DNA]</scope>
    <source>
        <strain evidence="2 3">SAG 216-7</strain>
    </source>
</reference>
<evidence type="ECO:0000256" key="1">
    <source>
        <dbReference type="SAM" id="MobiDB-lite"/>
    </source>
</evidence>
<organism evidence="2 3">
    <name type="scientific">Coccomyxa subellipsoidea</name>
    <dbReference type="NCBI Taxonomy" id="248742"/>
    <lineage>
        <taxon>Eukaryota</taxon>
        <taxon>Viridiplantae</taxon>
        <taxon>Chlorophyta</taxon>
        <taxon>core chlorophytes</taxon>
        <taxon>Trebouxiophyceae</taxon>
        <taxon>Trebouxiophyceae incertae sedis</taxon>
        <taxon>Coccomyxaceae</taxon>
        <taxon>Coccomyxa</taxon>
    </lineage>
</organism>
<accession>A0ABR2YW81</accession>
<feature type="compositionally biased region" description="Gly residues" evidence="1">
    <location>
        <begin position="102"/>
        <end position="127"/>
    </location>
</feature>
<evidence type="ECO:0000313" key="3">
    <source>
        <dbReference type="Proteomes" id="UP001491310"/>
    </source>
</evidence>
<feature type="compositionally biased region" description="Gly residues" evidence="1">
    <location>
        <begin position="76"/>
        <end position="88"/>
    </location>
</feature>
<name>A0ABR2YW81_9CHLO</name>
<feature type="region of interest" description="Disordered" evidence="1">
    <location>
        <begin position="14"/>
        <end position="130"/>
    </location>
</feature>
<protein>
    <submittedName>
        <fullName evidence="2">Uncharacterized protein</fullName>
    </submittedName>
</protein>
<comment type="caution">
    <text evidence="2">The sequence shown here is derived from an EMBL/GenBank/DDBJ whole genome shotgun (WGS) entry which is preliminary data.</text>
</comment>
<gene>
    <name evidence="2" type="ORF">WJX75_009442</name>
</gene>
<proteinExistence type="predicted"/>
<sequence length="254" mass="25776">MAFDDVEKRLNSSLDDLIASSKKVGAGKAGRGAASGRGKAGRGRGGAKPGGPARNGQAKSADRNQAGLAKNKGLKQSGGGVQKQGGAKGKVMAVPVRTSGAQRGGGGGRRGGAGGRGGGGRGGGGRGQMPQALHPAALKITIRNDKFTGEAQQTAATWNDQGSDPYTVGGYGPRSGYYGQAAGPLLFGGASAASSMAAPRQQQRPVWAASTYFNGTQHDDRTGATAVRRPTTQWPSQTGYGSSSLRMDQETQRY</sequence>
<feature type="compositionally biased region" description="Polar residues" evidence="1">
    <location>
        <begin position="230"/>
        <end position="246"/>
    </location>
</feature>
<dbReference type="EMBL" id="JALJOT010000004">
    <property type="protein sequence ID" value="KAK9916153.1"/>
    <property type="molecule type" value="Genomic_DNA"/>
</dbReference>
<evidence type="ECO:0000313" key="2">
    <source>
        <dbReference type="EMBL" id="KAK9916153.1"/>
    </source>
</evidence>
<keyword evidence="3" id="KW-1185">Reference proteome</keyword>
<dbReference type="Proteomes" id="UP001491310">
    <property type="component" value="Unassembled WGS sequence"/>
</dbReference>
<feature type="region of interest" description="Disordered" evidence="1">
    <location>
        <begin position="214"/>
        <end position="254"/>
    </location>
</feature>